<gene>
    <name evidence="1" type="ORF">D9R08_12505</name>
</gene>
<accession>A0A3L9Y6E4</accession>
<comment type="caution">
    <text evidence="1">The sequence shown here is derived from an EMBL/GenBank/DDBJ whole genome shotgun (WGS) entry which is preliminary data.</text>
</comment>
<dbReference type="AlphaFoldDB" id="A0A3L9Y6E4"/>
<organism evidence="1 2">
    <name type="scientific">Rhodophyticola porphyridii</name>
    <dbReference type="NCBI Taxonomy" id="1852017"/>
    <lineage>
        <taxon>Bacteria</taxon>
        <taxon>Pseudomonadati</taxon>
        <taxon>Pseudomonadota</taxon>
        <taxon>Alphaproteobacteria</taxon>
        <taxon>Rhodobacterales</taxon>
        <taxon>Roseobacteraceae</taxon>
        <taxon>Rhodophyticola</taxon>
    </lineage>
</organism>
<dbReference type="InterPro" id="IPR009057">
    <property type="entry name" value="Homeodomain-like_sf"/>
</dbReference>
<dbReference type="SUPFAM" id="SSF46689">
    <property type="entry name" value="Homeodomain-like"/>
    <property type="match status" value="1"/>
</dbReference>
<protein>
    <submittedName>
        <fullName evidence="1">TetR/AcrR family transcriptional regulator</fullName>
    </submittedName>
</protein>
<sequence length="178" mass="20138">MKSQLKKTDWLDLGLKTLATSGAVALKAAPLAERLSVTRGSFYWHFEDIDQYHSELLEYWRERMTTDVIAANDSDDPVDKLSALLNRAFSDTSGIERAIRAWAIQDEKVAQVVGIVDQERIEHIRKLLLLNGVVGSEAHSRAILLYWTYVGRQVTFTNRGEKVNRTVPALIERMIVGP</sequence>
<dbReference type="EMBL" id="RCNT01000006">
    <property type="protein sequence ID" value="RMA41686.1"/>
    <property type="molecule type" value="Genomic_DNA"/>
</dbReference>
<name>A0A3L9Y6E4_9RHOB</name>
<dbReference type="RefSeq" id="WP_121898400.1">
    <property type="nucleotide sequence ID" value="NZ_RCNT01000006.1"/>
</dbReference>
<evidence type="ECO:0000313" key="2">
    <source>
        <dbReference type="Proteomes" id="UP000281343"/>
    </source>
</evidence>
<proteinExistence type="predicted"/>
<evidence type="ECO:0000313" key="1">
    <source>
        <dbReference type="EMBL" id="RMA41686.1"/>
    </source>
</evidence>
<dbReference type="OrthoDB" id="3218408at2"/>
<dbReference type="Gene3D" id="1.10.357.10">
    <property type="entry name" value="Tetracycline Repressor, domain 2"/>
    <property type="match status" value="1"/>
</dbReference>
<keyword evidence="2" id="KW-1185">Reference proteome</keyword>
<dbReference type="Proteomes" id="UP000281343">
    <property type="component" value="Unassembled WGS sequence"/>
</dbReference>
<reference evidence="1 2" key="1">
    <citation type="submission" date="2018-10" db="EMBL/GenBank/DDBJ databases">
        <authorList>
            <person name="Jung H.S."/>
            <person name="Jeon C.O."/>
        </authorList>
    </citation>
    <scope>NUCLEOTIDE SEQUENCE [LARGE SCALE GENOMIC DNA]</scope>
    <source>
        <strain evidence="1 2">MA-7-27</strain>
    </source>
</reference>